<gene>
    <name evidence="3" type="ORF">NLI96_g1212</name>
</gene>
<dbReference type="EMBL" id="JANAWD010000023">
    <property type="protein sequence ID" value="KAJ3490747.1"/>
    <property type="molecule type" value="Genomic_DNA"/>
</dbReference>
<dbReference type="Proteomes" id="UP001212997">
    <property type="component" value="Unassembled WGS sequence"/>
</dbReference>
<dbReference type="PROSITE" id="PS00383">
    <property type="entry name" value="TYR_PHOSPHATASE_1"/>
    <property type="match status" value="1"/>
</dbReference>
<dbReference type="InterPro" id="IPR050561">
    <property type="entry name" value="PTP"/>
</dbReference>
<dbReference type="InterPro" id="IPR029021">
    <property type="entry name" value="Prot-tyrosine_phosphatase-like"/>
</dbReference>
<dbReference type="GO" id="GO:0016791">
    <property type="term" value="F:phosphatase activity"/>
    <property type="evidence" value="ECO:0007669"/>
    <property type="project" value="UniProtKB-ARBA"/>
</dbReference>
<dbReference type="Gene3D" id="3.90.190.10">
    <property type="entry name" value="Protein tyrosine phosphatase superfamily"/>
    <property type="match status" value="1"/>
</dbReference>
<evidence type="ECO:0000313" key="4">
    <source>
        <dbReference type="Proteomes" id="UP001212997"/>
    </source>
</evidence>
<reference evidence="3" key="1">
    <citation type="submission" date="2022-07" db="EMBL/GenBank/DDBJ databases">
        <title>Genome Sequence of Physisporinus lineatus.</title>
        <authorList>
            <person name="Buettner E."/>
        </authorList>
    </citation>
    <scope>NUCLEOTIDE SEQUENCE</scope>
    <source>
        <strain evidence="3">VT162</strain>
    </source>
</reference>
<dbReference type="InterPro" id="IPR000387">
    <property type="entry name" value="Tyr_Pase_dom"/>
</dbReference>
<evidence type="ECO:0000313" key="3">
    <source>
        <dbReference type="EMBL" id="KAJ3490747.1"/>
    </source>
</evidence>
<keyword evidence="1" id="KW-0378">Hydrolase</keyword>
<evidence type="ECO:0000259" key="2">
    <source>
        <dbReference type="PROSITE" id="PS50056"/>
    </source>
</evidence>
<dbReference type="AlphaFoldDB" id="A0AAD5YLA5"/>
<accession>A0AAD5YLA5</accession>
<comment type="caution">
    <text evidence="3">The sequence shown here is derived from an EMBL/GenBank/DDBJ whole genome shotgun (WGS) entry which is preliminary data.</text>
</comment>
<evidence type="ECO:0000256" key="1">
    <source>
        <dbReference type="ARBA" id="ARBA00022801"/>
    </source>
</evidence>
<protein>
    <recommendedName>
        <fullName evidence="2">Tyrosine specific protein phosphatases domain-containing protein</fullName>
    </recommendedName>
</protein>
<dbReference type="PANTHER" id="PTHR23339">
    <property type="entry name" value="TYROSINE SPECIFIC PROTEIN PHOSPHATASE AND DUAL SPECIFICITY PROTEIN PHOSPHATASE"/>
    <property type="match status" value="1"/>
</dbReference>
<dbReference type="Pfam" id="PF22784">
    <property type="entry name" value="PTP-SAK"/>
    <property type="match status" value="1"/>
</dbReference>
<dbReference type="PROSITE" id="PS50056">
    <property type="entry name" value="TYR_PHOSPHATASE_2"/>
    <property type="match status" value="1"/>
</dbReference>
<dbReference type="InterPro" id="IPR016130">
    <property type="entry name" value="Tyr_Pase_AS"/>
</dbReference>
<keyword evidence="4" id="KW-1185">Reference proteome</keyword>
<sequence>MSDKAGWYRWQEVTQYVLQGHRLFRASAPNYDEHKGDNSQNLTADSVRFLASQGITGVISFNHNPYTAAQIALLTASKIKYLHLPVEDFHPPSYEQLLSAIEFYRSLGNNATLIHCGYGHGRTGTGVTAVQLSSTGGQSPPQSQWKSVNHVETDPQVESLLRIQSHFRGA</sequence>
<feature type="domain" description="Tyrosine specific protein phosphatases" evidence="2">
    <location>
        <begin position="95"/>
        <end position="129"/>
    </location>
</feature>
<dbReference type="SUPFAM" id="SSF52799">
    <property type="entry name" value="(Phosphotyrosine protein) phosphatases II"/>
    <property type="match status" value="1"/>
</dbReference>
<organism evidence="3 4">
    <name type="scientific">Meripilus lineatus</name>
    <dbReference type="NCBI Taxonomy" id="2056292"/>
    <lineage>
        <taxon>Eukaryota</taxon>
        <taxon>Fungi</taxon>
        <taxon>Dikarya</taxon>
        <taxon>Basidiomycota</taxon>
        <taxon>Agaricomycotina</taxon>
        <taxon>Agaricomycetes</taxon>
        <taxon>Polyporales</taxon>
        <taxon>Meripilaceae</taxon>
        <taxon>Meripilus</taxon>
    </lineage>
</organism>
<dbReference type="InterPro" id="IPR057023">
    <property type="entry name" value="PTP-SAK"/>
</dbReference>
<name>A0AAD5YLA5_9APHY</name>
<proteinExistence type="predicted"/>